<dbReference type="InterPro" id="IPR020846">
    <property type="entry name" value="MFS_dom"/>
</dbReference>
<protein>
    <submittedName>
        <fullName evidence="6">Permease component of an ABC superfamily transporter</fullName>
    </submittedName>
</protein>
<dbReference type="SUPFAM" id="SSF103473">
    <property type="entry name" value="MFS general substrate transporter"/>
    <property type="match status" value="1"/>
</dbReference>
<feature type="transmembrane region" description="Helical" evidence="4">
    <location>
        <begin position="138"/>
        <end position="161"/>
    </location>
</feature>
<feature type="transmembrane region" description="Helical" evidence="4">
    <location>
        <begin position="12"/>
        <end position="40"/>
    </location>
</feature>
<feature type="transmembrane region" description="Helical" evidence="4">
    <location>
        <begin position="365"/>
        <end position="386"/>
    </location>
</feature>
<feature type="domain" description="Major facilitator superfamily (MFS) profile" evidence="5">
    <location>
        <begin position="213"/>
        <end position="396"/>
    </location>
</feature>
<keyword evidence="3 4" id="KW-0472">Membrane</keyword>
<evidence type="ECO:0000256" key="3">
    <source>
        <dbReference type="ARBA" id="ARBA00023136"/>
    </source>
</evidence>
<dbReference type="OrthoDB" id="9180256at2"/>
<dbReference type="Proteomes" id="UP000028640">
    <property type="component" value="Unassembled WGS sequence"/>
</dbReference>
<dbReference type="InterPro" id="IPR036259">
    <property type="entry name" value="MFS_trans_sf"/>
</dbReference>
<dbReference type="PANTHER" id="PTHR23542:SF1">
    <property type="entry name" value="MAJOR FACILITATOR SUPERFAMILY (MFS) PROFILE DOMAIN-CONTAINING PROTEIN"/>
    <property type="match status" value="1"/>
</dbReference>
<dbReference type="InterPro" id="IPR011701">
    <property type="entry name" value="MFS"/>
</dbReference>
<comment type="caution">
    <text evidence="6">The sequence shown here is derived from an EMBL/GenBank/DDBJ whole genome shotgun (WGS) entry which is preliminary data.</text>
</comment>
<evidence type="ECO:0000313" key="6">
    <source>
        <dbReference type="EMBL" id="KFC77558.1"/>
    </source>
</evidence>
<dbReference type="STRING" id="910964.GEAM_4164"/>
<keyword evidence="1 4" id="KW-0812">Transmembrane</keyword>
<feature type="transmembrane region" description="Helical" evidence="4">
    <location>
        <begin position="279"/>
        <end position="295"/>
    </location>
</feature>
<keyword evidence="7" id="KW-1185">Reference proteome</keyword>
<dbReference type="Pfam" id="PF07690">
    <property type="entry name" value="MFS_1"/>
    <property type="match status" value="1"/>
</dbReference>
<feature type="transmembrane region" description="Helical" evidence="4">
    <location>
        <begin position="79"/>
        <end position="100"/>
    </location>
</feature>
<sequence>MTQHYREIFAVPGVLGLVVSGTIARLTYAMMGIGIITMLVMQTDHYGLAGTVAGTFTLSSALIAPRVAKFVDSHGQRRVLPWVTAFSTLMLLSLVAAAYLAAPAPMLYLLAVLAGTMPSMSAMIRARWAAMFRDSHHLHTAFSLDTVLAEITFIVGAPLAIALSSGLFAEAGPLIAVLLQILGVTAFLMQRKTEPKVVAGGSSDGSSVLRTPGLATIVLVLLTMGVMGGTIDVSAVAFANEHHWPTAASIMLAAYALGSILSGLMFGGLRLSISMPKQFFIGTLLTALTMVPTVFSHTVFALVATLFVAGISYAPTMIVALNIGSKIIAPGRITEGLTWMMTGISVGVAVGAGLAGAVVDHYGARAGLLLGTSAGFIMLIVLVAGWSRLRDASLNS</sequence>
<reference evidence="6 7" key="1">
    <citation type="submission" date="2014-05" db="EMBL/GenBank/DDBJ databases">
        <title>ATOL: Assembling a taxonomically balanced genome-scale reconstruction of the evolutionary history of the Enterobacteriaceae.</title>
        <authorList>
            <person name="Plunkett G.III."/>
            <person name="Neeno-Eckwall E.C."/>
            <person name="Glasner J.D."/>
            <person name="Perna N.T."/>
        </authorList>
    </citation>
    <scope>NUCLEOTIDE SEQUENCE [LARGE SCALE GENOMIC DNA]</scope>
    <source>
        <strain evidence="6 7">ATCC 33852</strain>
    </source>
</reference>
<dbReference type="Gene3D" id="1.20.1250.20">
    <property type="entry name" value="MFS general substrate transporter like domains"/>
    <property type="match status" value="2"/>
</dbReference>
<dbReference type="EMBL" id="JMPJ01000074">
    <property type="protein sequence ID" value="KFC77558.1"/>
    <property type="molecule type" value="Genomic_DNA"/>
</dbReference>
<keyword evidence="2 4" id="KW-1133">Transmembrane helix</keyword>
<feature type="transmembrane region" description="Helical" evidence="4">
    <location>
        <begin position="336"/>
        <end position="359"/>
    </location>
</feature>
<name>A0A085G1G3_EWIA3</name>
<feature type="transmembrane region" description="Helical" evidence="4">
    <location>
        <begin position="247"/>
        <end position="267"/>
    </location>
</feature>
<accession>A0A085G1G3</accession>
<evidence type="ECO:0000259" key="5">
    <source>
        <dbReference type="PROSITE" id="PS50850"/>
    </source>
</evidence>
<proteinExistence type="predicted"/>
<feature type="transmembrane region" description="Helical" evidence="4">
    <location>
        <begin position="46"/>
        <end position="67"/>
    </location>
</feature>
<dbReference type="GeneID" id="78382447"/>
<organism evidence="6 7">
    <name type="scientific">Ewingella americana (strain ATCC 33852 / DSM 4580 / CCUG 14506 / JCM 5911 / LMG 7869 / NCTC 12157 / CDC 1468-78)</name>
    <dbReference type="NCBI Taxonomy" id="910964"/>
    <lineage>
        <taxon>Bacteria</taxon>
        <taxon>Pseudomonadati</taxon>
        <taxon>Pseudomonadota</taxon>
        <taxon>Gammaproteobacteria</taxon>
        <taxon>Enterobacterales</taxon>
        <taxon>Yersiniaceae</taxon>
        <taxon>Ewingella</taxon>
    </lineage>
</organism>
<dbReference type="GO" id="GO:0022857">
    <property type="term" value="F:transmembrane transporter activity"/>
    <property type="evidence" value="ECO:0007669"/>
    <property type="project" value="InterPro"/>
</dbReference>
<dbReference type="RefSeq" id="WP_034795596.1">
    <property type="nucleotide sequence ID" value="NZ_JMPJ01000074.1"/>
</dbReference>
<gene>
    <name evidence="6" type="ORF">GEAM_4164</name>
</gene>
<feature type="transmembrane region" description="Helical" evidence="4">
    <location>
        <begin position="106"/>
        <end position="126"/>
    </location>
</feature>
<dbReference type="PANTHER" id="PTHR23542">
    <property type="match status" value="1"/>
</dbReference>
<dbReference type="AlphaFoldDB" id="A0A085G1G3"/>
<evidence type="ECO:0000256" key="2">
    <source>
        <dbReference type="ARBA" id="ARBA00022989"/>
    </source>
</evidence>
<feature type="transmembrane region" description="Helical" evidence="4">
    <location>
        <begin position="301"/>
        <end position="324"/>
    </location>
</feature>
<dbReference type="PROSITE" id="PS50850">
    <property type="entry name" value="MFS"/>
    <property type="match status" value="1"/>
</dbReference>
<evidence type="ECO:0000313" key="7">
    <source>
        <dbReference type="Proteomes" id="UP000028640"/>
    </source>
</evidence>
<evidence type="ECO:0000256" key="4">
    <source>
        <dbReference type="SAM" id="Phobius"/>
    </source>
</evidence>
<evidence type="ECO:0000256" key="1">
    <source>
        <dbReference type="ARBA" id="ARBA00022692"/>
    </source>
</evidence>
<dbReference type="eggNOG" id="COG2814">
    <property type="taxonomic scope" value="Bacteria"/>
</dbReference>
<feature type="transmembrane region" description="Helical" evidence="4">
    <location>
        <begin position="167"/>
        <end position="188"/>
    </location>
</feature>